<protein>
    <submittedName>
        <fullName evidence="1">Uncharacterized protein</fullName>
    </submittedName>
</protein>
<accession>A0A0E9U3P3</accession>
<organism evidence="1">
    <name type="scientific">Anguilla anguilla</name>
    <name type="common">European freshwater eel</name>
    <name type="synonym">Muraena anguilla</name>
    <dbReference type="NCBI Taxonomy" id="7936"/>
    <lineage>
        <taxon>Eukaryota</taxon>
        <taxon>Metazoa</taxon>
        <taxon>Chordata</taxon>
        <taxon>Craniata</taxon>
        <taxon>Vertebrata</taxon>
        <taxon>Euteleostomi</taxon>
        <taxon>Actinopterygii</taxon>
        <taxon>Neopterygii</taxon>
        <taxon>Teleostei</taxon>
        <taxon>Anguilliformes</taxon>
        <taxon>Anguillidae</taxon>
        <taxon>Anguilla</taxon>
    </lineage>
</organism>
<dbReference type="AlphaFoldDB" id="A0A0E9U3P3"/>
<name>A0A0E9U3P3_ANGAN</name>
<reference evidence="1" key="2">
    <citation type="journal article" date="2015" name="Fish Shellfish Immunol.">
        <title>Early steps in the European eel (Anguilla anguilla)-Vibrio vulnificus interaction in the gills: Role of the RtxA13 toxin.</title>
        <authorList>
            <person name="Callol A."/>
            <person name="Pajuelo D."/>
            <person name="Ebbesson L."/>
            <person name="Teles M."/>
            <person name="MacKenzie S."/>
            <person name="Amaro C."/>
        </authorList>
    </citation>
    <scope>NUCLEOTIDE SEQUENCE</scope>
</reference>
<reference evidence="1" key="1">
    <citation type="submission" date="2014-11" db="EMBL/GenBank/DDBJ databases">
        <authorList>
            <person name="Amaro Gonzalez C."/>
        </authorList>
    </citation>
    <scope>NUCLEOTIDE SEQUENCE</scope>
</reference>
<sequence>MGEAARACFMLTRKKGQDLTVQFFSIYWY</sequence>
<evidence type="ECO:0000313" key="1">
    <source>
        <dbReference type="EMBL" id="JAH59588.1"/>
    </source>
</evidence>
<proteinExistence type="predicted"/>
<dbReference type="EMBL" id="GBXM01048989">
    <property type="protein sequence ID" value="JAH59588.1"/>
    <property type="molecule type" value="Transcribed_RNA"/>
</dbReference>